<evidence type="ECO:0000313" key="3">
    <source>
        <dbReference type="Proteomes" id="UP000003288"/>
    </source>
</evidence>
<dbReference type="Proteomes" id="UP000003288">
    <property type="component" value="Unassembled WGS sequence"/>
</dbReference>
<dbReference type="RefSeq" id="WP_007473433.1">
    <property type="nucleotide sequence ID" value="NZ_ABCJ01000001.1"/>
</dbReference>
<comment type="caution">
    <text evidence="2">The sequence shown here is derived from an EMBL/GenBank/DDBJ whole genome shotgun (WGS) entry which is preliminary data.</text>
</comment>
<gene>
    <name evidence="2" type="ORF">CMTB2_03108</name>
</gene>
<sequence>MNYLKSHITLILSLISILISIFMFRTFDNILKLYEQNIVNNYSIVVVSDSIINNLDIPQIKKIEKIDIKEQISALQQKYPNINFKILNFLIFII</sequence>
<evidence type="ECO:0000256" key="1">
    <source>
        <dbReference type="SAM" id="Phobius"/>
    </source>
</evidence>
<reference evidence="2 3" key="1">
    <citation type="journal article" date="2011" name="Stand. Genomic Sci.">
        <title>Draft genome sequence of Caminibacter mediatlanticus strain TB-2, an epsilonproteobacterium isolated from a deep-sea hydrothermal vent.</title>
        <authorList>
            <person name="Giovannelli D."/>
            <person name="Ferriera S."/>
            <person name="Johnson J."/>
            <person name="Kravitz S."/>
            <person name="Perez-Rodriguez I."/>
            <person name="Ricci J."/>
            <person name="O'Brien C."/>
            <person name="Voordeckers J.W."/>
            <person name="Bini E."/>
            <person name="Vetriani C."/>
        </authorList>
    </citation>
    <scope>NUCLEOTIDE SEQUENCE [LARGE SCALE GENOMIC DNA]</scope>
    <source>
        <strain evidence="2 3">TB-2</strain>
    </source>
</reference>
<organism evidence="2 3">
    <name type="scientific">Caminibacter mediatlanticus TB-2</name>
    <dbReference type="NCBI Taxonomy" id="391592"/>
    <lineage>
        <taxon>Bacteria</taxon>
        <taxon>Pseudomonadati</taxon>
        <taxon>Campylobacterota</taxon>
        <taxon>Epsilonproteobacteria</taxon>
        <taxon>Nautiliales</taxon>
        <taxon>Nautiliaceae</taxon>
        <taxon>Caminibacter</taxon>
    </lineage>
</organism>
<dbReference type="AlphaFoldDB" id="A0AAI9F3B8"/>
<name>A0AAI9F3B8_9BACT</name>
<proteinExistence type="predicted"/>
<keyword evidence="1" id="KW-1133">Transmembrane helix</keyword>
<keyword evidence="1" id="KW-0812">Transmembrane</keyword>
<evidence type="ECO:0000313" key="2">
    <source>
        <dbReference type="EMBL" id="EDM24471.1"/>
    </source>
</evidence>
<keyword evidence="1" id="KW-0472">Membrane</keyword>
<accession>A0AAI9F3B8</accession>
<protein>
    <submittedName>
        <fullName evidence="2">Uncharacterized protein</fullName>
    </submittedName>
</protein>
<feature type="transmembrane region" description="Helical" evidence="1">
    <location>
        <begin position="6"/>
        <end position="24"/>
    </location>
</feature>
<dbReference type="EMBL" id="ABCJ01000001">
    <property type="protein sequence ID" value="EDM24471.1"/>
    <property type="molecule type" value="Genomic_DNA"/>
</dbReference>